<evidence type="ECO:0000259" key="2">
    <source>
        <dbReference type="PROSITE" id="PS50835"/>
    </source>
</evidence>
<evidence type="ECO:0000256" key="1">
    <source>
        <dbReference type="SAM" id="Phobius"/>
    </source>
</evidence>
<sequence>MLCTPWLSASEEWGGNSLWWSDTYVTAICGQEVVLRCQSTTAGLITLAEWKKPTLSDYYLYFFRNQQSYDSYQGATFRGRVNGNCAVILRNVSVADTGLYTCEVSTRNTTIGHGHVVAKGHVNLTVTEYTKAPSSHSPQPRGRPGVIAALILLQTFIIVLSYIVHRVRSALPEP</sequence>
<dbReference type="Ensembl" id="ENSONIT00000078418.1">
    <property type="protein sequence ID" value="ENSONIP00000032478.1"/>
    <property type="gene ID" value="ENSONIG00000027406.1"/>
</dbReference>
<proteinExistence type="predicted"/>
<dbReference type="SUPFAM" id="SSF48726">
    <property type="entry name" value="Immunoglobulin"/>
    <property type="match status" value="1"/>
</dbReference>
<feature type="domain" description="Ig-like" evidence="2">
    <location>
        <begin position="5"/>
        <end position="112"/>
    </location>
</feature>
<dbReference type="InterPro" id="IPR013783">
    <property type="entry name" value="Ig-like_fold"/>
</dbReference>
<dbReference type="InParanoid" id="A0A669B9S4"/>
<dbReference type="Proteomes" id="UP000005207">
    <property type="component" value="Unplaced"/>
</dbReference>
<feature type="transmembrane region" description="Helical" evidence="1">
    <location>
        <begin position="145"/>
        <end position="164"/>
    </location>
</feature>
<reference evidence="3" key="2">
    <citation type="submission" date="2025-09" db="UniProtKB">
        <authorList>
            <consortium name="Ensembl"/>
        </authorList>
    </citation>
    <scope>IDENTIFICATION</scope>
</reference>
<keyword evidence="1" id="KW-0812">Transmembrane</keyword>
<keyword evidence="1" id="KW-1133">Transmembrane helix</keyword>
<dbReference type="Gene3D" id="2.60.40.10">
    <property type="entry name" value="Immunoglobulins"/>
    <property type="match status" value="1"/>
</dbReference>
<dbReference type="PROSITE" id="PS50835">
    <property type="entry name" value="IG_LIKE"/>
    <property type="match status" value="1"/>
</dbReference>
<keyword evidence="1" id="KW-0472">Membrane</keyword>
<evidence type="ECO:0000313" key="4">
    <source>
        <dbReference type="Proteomes" id="UP000005207"/>
    </source>
</evidence>
<evidence type="ECO:0000313" key="3">
    <source>
        <dbReference type="Ensembl" id="ENSONIP00000032478.1"/>
    </source>
</evidence>
<keyword evidence="4" id="KW-1185">Reference proteome</keyword>
<dbReference type="InterPro" id="IPR007110">
    <property type="entry name" value="Ig-like_dom"/>
</dbReference>
<dbReference type="InterPro" id="IPR013106">
    <property type="entry name" value="Ig_V-set"/>
</dbReference>
<dbReference type="AlphaFoldDB" id="A0A669B9S4"/>
<dbReference type="Pfam" id="PF07686">
    <property type="entry name" value="V-set"/>
    <property type="match status" value="1"/>
</dbReference>
<dbReference type="GeneTree" id="ENSGT01150000287575"/>
<organism evidence="3 4">
    <name type="scientific">Oreochromis niloticus</name>
    <name type="common">Nile tilapia</name>
    <name type="synonym">Tilapia nilotica</name>
    <dbReference type="NCBI Taxonomy" id="8128"/>
    <lineage>
        <taxon>Eukaryota</taxon>
        <taxon>Metazoa</taxon>
        <taxon>Chordata</taxon>
        <taxon>Craniata</taxon>
        <taxon>Vertebrata</taxon>
        <taxon>Euteleostomi</taxon>
        <taxon>Actinopterygii</taxon>
        <taxon>Neopterygii</taxon>
        <taxon>Teleostei</taxon>
        <taxon>Neoteleostei</taxon>
        <taxon>Acanthomorphata</taxon>
        <taxon>Ovalentaria</taxon>
        <taxon>Cichlomorphae</taxon>
        <taxon>Cichliformes</taxon>
        <taxon>Cichlidae</taxon>
        <taxon>African cichlids</taxon>
        <taxon>Pseudocrenilabrinae</taxon>
        <taxon>Oreochromini</taxon>
        <taxon>Oreochromis</taxon>
    </lineage>
</organism>
<name>A0A669B9S4_ORENI</name>
<reference evidence="3" key="1">
    <citation type="submission" date="2025-08" db="UniProtKB">
        <authorList>
            <consortium name="Ensembl"/>
        </authorList>
    </citation>
    <scope>IDENTIFICATION</scope>
</reference>
<dbReference type="InterPro" id="IPR003599">
    <property type="entry name" value="Ig_sub"/>
</dbReference>
<protein>
    <recommendedName>
        <fullName evidence="2">Ig-like domain-containing protein</fullName>
    </recommendedName>
</protein>
<dbReference type="SMART" id="SM00409">
    <property type="entry name" value="IG"/>
    <property type="match status" value="1"/>
</dbReference>
<accession>A0A669B9S4</accession>
<dbReference type="InterPro" id="IPR036179">
    <property type="entry name" value="Ig-like_dom_sf"/>
</dbReference>